<dbReference type="PANTHER" id="PTHR43401">
    <property type="entry name" value="L-THREONINE 3-DEHYDROGENASE"/>
    <property type="match status" value="1"/>
</dbReference>
<dbReference type="PANTHER" id="PTHR43401:SF2">
    <property type="entry name" value="L-THREONINE 3-DEHYDROGENASE"/>
    <property type="match status" value="1"/>
</dbReference>
<evidence type="ECO:0000259" key="3">
    <source>
        <dbReference type="Pfam" id="PF00107"/>
    </source>
</evidence>
<evidence type="ECO:0000259" key="4">
    <source>
        <dbReference type="Pfam" id="PF08240"/>
    </source>
</evidence>
<protein>
    <submittedName>
        <fullName evidence="5">2,3-butanediol dehydrogenase</fullName>
    </submittedName>
</protein>
<comment type="caution">
    <text evidence="5">The sequence shown here is derived from an EMBL/GenBank/DDBJ whole genome shotgun (WGS) entry which is preliminary data.</text>
</comment>
<reference evidence="6" key="1">
    <citation type="journal article" date="2019" name="Int. J. Syst. Evol. Microbiol.">
        <title>The Global Catalogue of Microorganisms (GCM) 10K type strain sequencing project: providing services to taxonomists for standard genome sequencing and annotation.</title>
        <authorList>
            <consortium name="The Broad Institute Genomics Platform"/>
            <consortium name="The Broad Institute Genome Sequencing Center for Infectious Disease"/>
            <person name="Wu L."/>
            <person name="Ma J."/>
        </authorList>
    </citation>
    <scope>NUCLEOTIDE SEQUENCE [LARGE SCALE GENOMIC DNA]</scope>
    <source>
        <strain evidence="6">JCM 16949</strain>
    </source>
</reference>
<name>A0ABP7FF81_9MICO</name>
<feature type="domain" description="Alcohol dehydrogenase-like N-terminal" evidence="4">
    <location>
        <begin position="29"/>
        <end position="149"/>
    </location>
</feature>
<dbReference type="Proteomes" id="UP001501004">
    <property type="component" value="Unassembled WGS sequence"/>
</dbReference>
<dbReference type="EMBL" id="BAABAE010000002">
    <property type="protein sequence ID" value="GAA3734288.1"/>
    <property type="molecule type" value="Genomic_DNA"/>
</dbReference>
<dbReference type="Pfam" id="PF00107">
    <property type="entry name" value="ADH_zinc_N"/>
    <property type="match status" value="1"/>
</dbReference>
<keyword evidence="2" id="KW-0560">Oxidoreductase</keyword>
<evidence type="ECO:0000313" key="5">
    <source>
        <dbReference type="EMBL" id="GAA3734288.1"/>
    </source>
</evidence>
<dbReference type="SUPFAM" id="SSF50129">
    <property type="entry name" value="GroES-like"/>
    <property type="match status" value="1"/>
</dbReference>
<dbReference type="Pfam" id="PF08240">
    <property type="entry name" value="ADH_N"/>
    <property type="match status" value="1"/>
</dbReference>
<gene>
    <name evidence="5" type="ORF">GCM10022239_08000</name>
</gene>
<keyword evidence="6" id="KW-1185">Reference proteome</keyword>
<accession>A0ABP7FF81</accession>
<feature type="domain" description="Alcohol dehydrogenase-like C-terminal" evidence="3">
    <location>
        <begin position="187"/>
        <end position="310"/>
    </location>
</feature>
<dbReference type="Gene3D" id="3.90.180.10">
    <property type="entry name" value="Medium-chain alcohol dehydrogenases, catalytic domain"/>
    <property type="match status" value="1"/>
</dbReference>
<dbReference type="InterPro" id="IPR011032">
    <property type="entry name" value="GroES-like_sf"/>
</dbReference>
<dbReference type="RefSeq" id="WP_344753949.1">
    <property type="nucleotide sequence ID" value="NZ_BAABAE010000002.1"/>
</dbReference>
<dbReference type="InterPro" id="IPR013154">
    <property type="entry name" value="ADH-like_N"/>
</dbReference>
<sequence>MTVPATMRAAVYHGPRDIRIEEVPVPVAGEDDVLVRVLRSGLCGTDVTEWVAGPVMIPLNQEHPHSHHKGPTIPGHEMLGEVVSAPEGSGLEPGMIVASGAQVACGECKTCRAGRINVCERLYTLGLNANGGHAEYVAGPARYWVPTPEGMDLDAAGLTQPLAVGLHAARRSGAVAGDRVLITGAGAIGSFVLAGLRHLVPDVEITVADIDPVKLERALRLGADSTVDLSTDATPVARHYDVVIEASGAPGLLVKGLAYTRTGGRLLAVGLSAAPQALDPHDFVLREITIDSTNALVTPDDIPTAIEILATTNLGAEMLDSVRPLSEVAAALDELATGKVQGKVLLDPTR</sequence>
<proteinExistence type="predicted"/>
<dbReference type="SUPFAM" id="SSF51735">
    <property type="entry name" value="NAD(P)-binding Rossmann-fold domains"/>
    <property type="match status" value="1"/>
</dbReference>
<dbReference type="InterPro" id="IPR050129">
    <property type="entry name" value="Zn_alcohol_dh"/>
</dbReference>
<evidence type="ECO:0000256" key="1">
    <source>
        <dbReference type="ARBA" id="ARBA00001947"/>
    </source>
</evidence>
<evidence type="ECO:0000313" key="6">
    <source>
        <dbReference type="Proteomes" id="UP001501004"/>
    </source>
</evidence>
<dbReference type="Gene3D" id="3.40.50.720">
    <property type="entry name" value="NAD(P)-binding Rossmann-like Domain"/>
    <property type="match status" value="1"/>
</dbReference>
<dbReference type="InterPro" id="IPR013149">
    <property type="entry name" value="ADH-like_C"/>
</dbReference>
<organism evidence="5 6">
    <name type="scientific">Leifsonella bigeumensis</name>
    <dbReference type="NCBI Taxonomy" id="433643"/>
    <lineage>
        <taxon>Bacteria</taxon>
        <taxon>Bacillati</taxon>
        <taxon>Actinomycetota</taxon>
        <taxon>Actinomycetes</taxon>
        <taxon>Micrococcales</taxon>
        <taxon>Microbacteriaceae</taxon>
        <taxon>Leifsonella</taxon>
    </lineage>
</organism>
<evidence type="ECO:0000256" key="2">
    <source>
        <dbReference type="ARBA" id="ARBA00023002"/>
    </source>
</evidence>
<dbReference type="InterPro" id="IPR036291">
    <property type="entry name" value="NAD(P)-bd_dom_sf"/>
</dbReference>
<comment type="cofactor">
    <cofactor evidence="1">
        <name>Zn(2+)</name>
        <dbReference type="ChEBI" id="CHEBI:29105"/>
    </cofactor>
</comment>